<dbReference type="Pfam" id="PF01447">
    <property type="entry name" value="Peptidase_M4"/>
    <property type="match status" value="1"/>
</dbReference>
<evidence type="ECO:0000259" key="8">
    <source>
        <dbReference type="Pfam" id="PF01447"/>
    </source>
</evidence>
<evidence type="ECO:0000313" key="11">
    <source>
        <dbReference type="Proteomes" id="UP001519460"/>
    </source>
</evidence>
<protein>
    <submittedName>
        <fullName evidence="10">Uncharacterized protein</fullName>
    </submittedName>
</protein>
<feature type="domain" description="Peptidase M4 C-terminal" evidence="9">
    <location>
        <begin position="396"/>
        <end position="542"/>
    </location>
</feature>
<comment type="caution">
    <text evidence="10">The sequence shown here is derived from an EMBL/GenBank/DDBJ whole genome shotgun (WGS) entry which is preliminary data.</text>
</comment>
<dbReference type="Gene3D" id="3.10.170.10">
    <property type="match status" value="1"/>
</dbReference>
<dbReference type="AlphaFoldDB" id="A0ABD0JQZ1"/>
<keyword evidence="5" id="KW-0862">Zinc</keyword>
<dbReference type="InterPro" id="IPR013856">
    <property type="entry name" value="Peptidase_M4_domain"/>
</dbReference>
<comment type="similarity">
    <text evidence="1">Belongs to the peptidase M4 family.</text>
</comment>
<dbReference type="GO" id="GO:0008237">
    <property type="term" value="F:metallopeptidase activity"/>
    <property type="evidence" value="ECO:0007669"/>
    <property type="project" value="UniProtKB-KW"/>
</dbReference>
<organism evidence="10 11">
    <name type="scientific">Batillaria attramentaria</name>
    <dbReference type="NCBI Taxonomy" id="370345"/>
    <lineage>
        <taxon>Eukaryota</taxon>
        <taxon>Metazoa</taxon>
        <taxon>Spiralia</taxon>
        <taxon>Lophotrochozoa</taxon>
        <taxon>Mollusca</taxon>
        <taxon>Gastropoda</taxon>
        <taxon>Caenogastropoda</taxon>
        <taxon>Sorbeoconcha</taxon>
        <taxon>Cerithioidea</taxon>
        <taxon>Batillariidae</taxon>
        <taxon>Batillaria</taxon>
    </lineage>
</organism>
<keyword evidence="2" id="KW-0645">Protease</keyword>
<accession>A0ABD0JQZ1</accession>
<dbReference type="PANTHER" id="PTHR33794">
    <property type="entry name" value="BACILLOLYSIN"/>
    <property type="match status" value="1"/>
</dbReference>
<dbReference type="SUPFAM" id="SSF55486">
    <property type="entry name" value="Metalloproteases ('zincins'), catalytic domain"/>
    <property type="match status" value="1"/>
</dbReference>
<evidence type="ECO:0000256" key="5">
    <source>
        <dbReference type="ARBA" id="ARBA00022833"/>
    </source>
</evidence>
<evidence type="ECO:0000256" key="4">
    <source>
        <dbReference type="ARBA" id="ARBA00022801"/>
    </source>
</evidence>
<keyword evidence="6" id="KW-0482">Metalloprotease</keyword>
<keyword evidence="4" id="KW-0378">Hydrolase</keyword>
<name>A0ABD0JQZ1_9CAEN</name>
<evidence type="ECO:0000256" key="2">
    <source>
        <dbReference type="ARBA" id="ARBA00022670"/>
    </source>
</evidence>
<dbReference type="InterPro" id="IPR001570">
    <property type="entry name" value="Peptidase_M4_C_domain"/>
</dbReference>
<dbReference type="EMBL" id="JACVVK020000353">
    <property type="protein sequence ID" value="KAK7477337.1"/>
    <property type="molecule type" value="Genomic_DNA"/>
</dbReference>
<dbReference type="GO" id="GO:0006508">
    <property type="term" value="P:proteolysis"/>
    <property type="evidence" value="ECO:0007669"/>
    <property type="project" value="UniProtKB-KW"/>
</dbReference>
<dbReference type="PRINTS" id="PR00730">
    <property type="entry name" value="THERMOLYSIN"/>
</dbReference>
<dbReference type="Gene3D" id="1.10.390.10">
    <property type="entry name" value="Neutral Protease Domain 2"/>
    <property type="match status" value="1"/>
</dbReference>
<dbReference type="GO" id="GO:0046872">
    <property type="term" value="F:metal ion binding"/>
    <property type="evidence" value="ECO:0007669"/>
    <property type="project" value="UniProtKB-KW"/>
</dbReference>
<evidence type="ECO:0000259" key="9">
    <source>
        <dbReference type="Pfam" id="PF02868"/>
    </source>
</evidence>
<reference evidence="10 11" key="1">
    <citation type="journal article" date="2023" name="Sci. Data">
        <title>Genome assembly of the Korean intertidal mud-creeper Batillaria attramentaria.</title>
        <authorList>
            <person name="Patra A.K."/>
            <person name="Ho P.T."/>
            <person name="Jun S."/>
            <person name="Lee S.J."/>
            <person name="Kim Y."/>
            <person name="Won Y.J."/>
        </authorList>
    </citation>
    <scope>NUCLEOTIDE SEQUENCE [LARGE SCALE GENOMIC DNA]</scope>
    <source>
        <strain evidence="10">Wonlab-2016</strain>
    </source>
</reference>
<evidence type="ECO:0000256" key="6">
    <source>
        <dbReference type="ARBA" id="ARBA00023049"/>
    </source>
</evidence>
<dbReference type="InterPro" id="IPR050728">
    <property type="entry name" value="Zinc_Metalloprotease_M4"/>
</dbReference>
<dbReference type="Proteomes" id="UP001519460">
    <property type="component" value="Unassembled WGS sequence"/>
</dbReference>
<dbReference type="InterPro" id="IPR023612">
    <property type="entry name" value="Peptidase_M4"/>
</dbReference>
<sequence>MQKAERLSPSETLSTVSEFLSCMLRFLFQIRSGAQSVDTSTVHITQSVQYLSLFPHSQPLHAYSVTMASSCYLAVLLVMLGCPAALSHQNPGIGKGNKHGLADMLGLDPDMSLDLLHSEPTIFGTRQGRMRVSCNGETVEDHVSDYVKRNNNTGRELQKEYMRSSRSLRVEDGEVRVVEEVSFLFTNEVDVVRGVVVIDACNGQQLEERNMKAAIDEKHRENQESNMETQSRQRRGASKTLSDCLTGTGGNSMLGPVNFGDGAYEVCLVVEQSGGESEFGRVLSGREEGGCFGGSPISFTCSEGPDDATENGGNSPSLDVAFGLQTIFRVFREWYDMEAPVPSPTACVHYGDNLNNALSVGEQLLFGDGLLGFSAPFTTLGAVCHEYAHLITEKYSNLQHDGQAGGVNDAFADAFSRACRKFTGIDDTWYEGSGLLVNYPQGFRCYADPTFDGFSIDNLSDYEAGMDSHRSCGIFNKFFYCLTETQGTTTIRDGFLTYLLANELFWAPDTSFEDAACGILRSSVLAGVNTESVRTCFGSVGVSLDSCSLDSVEQVLSEDDPRRKNVIVSATVNPYFRVRASDGAGFTVKTNPDVTIMVSTGSAYAEPEVSGVGKVKFNGDVDSDVFVRLQGSSDEREQVDIRVKF</sequence>
<keyword evidence="3" id="KW-0479">Metal-binding</keyword>
<gene>
    <name evidence="10" type="ORF">BaRGS_00031402</name>
</gene>
<dbReference type="Pfam" id="PF02868">
    <property type="entry name" value="Peptidase_M4_C"/>
    <property type="match status" value="1"/>
</dbReference>
<evidence type="ECO:0000256" key="3">
    <source>
        <dbReference type="ARBA" id="ARBA00022723"/>
    </source>
</evidence>
<dbReference type="InterPro" id="IPR027268">
    <property type="entry name" value="Peptidase_M4/M1_CTD_sf"/>
</dbReference>
<evidence type="ECO:0000256" key="7">
    <source>
        <dbReference type="SAM" id="MobiDB-lite"/>
    </source>
</evidence>
<evidence type="ECO:0000256" key="1">
    <source>
        <dbReference type="ARBA" id="ARBA00009388"/>
    </source>
</evidence>
<feature type="region of interest" description="Disordered" evidence="7">
    <location>
        <begin position="219"/>
        <end position="241"/>
    </location>
</feature>
<dbReference type="PANTHER" id="PTHR33794:SF1">
    <property type="entry name" value="BACILLOLYSIN"/>
    <property type="match status" value="1"/>
</dbReference>
<feature type="domain" description="Peptidase M4" evidence="8">
    <location>
        <begin position="309"/>
        <end position="393"/>
    </location>
</feature>
<proteinExistence type="inferred from homology"/>
<keyword evidence="11" id="KW-1185">Reference proteome</keyword>
<evidence type="ECO:0000313" key="10">
    <source>
        <dbReference type="EMBL" id="KAK7477337.1"/>
    </source>
</evidence>